<protein>
    <submittedName>
        <fullName evidence="8">AP-3 complex subunit delta, putative</fullName>
    </submittedName>
</protein>
<evidence type="ECO:0000313" key="9">
    <source>
        <dbReference type="Proteomes" id="UP000078546"/>
    </source>
</evidence>
<dbReference type="Proteomes" id="UP000078546">
    <property type="component" value="Unassembled WGS sequence"/>
</dbReference>
<evidence type="ECO:0000256" key="4">
    <source>
        <dbReference type="ARBA" id="ARBA00022737"/>
    </source>
</evidence>
<evidence type="ECO:0000256" key="7">
    <source>
        <dbReference type="SAM" id="MobiDB-lite"/>
    </source>
</evidence>
<dbReference type="AlphaFoldDB" id="A0A1A8XBX7"/>
<dbReference type="EMBL" id="FLQV01002452">
    <property type="protein sequence ID" value="SBT01365.1"/>
    <property type="molecule type" value="Genomic_DNA"/>
</dbReference>
<evidence type="ECO:0000256" key="6">
    <source>
        <dbReference type="ARBA" id="ARBA00023136"/>
    </source>
</evidence>
<feature type="non-terminal residue" evidence="8">
    <location>
        <position position="916"/>
    </location>
</feature>
<reference evidence="9" key="1">
    <citation type="submission" date="2016-05" db="EMBL/GenBank/DDBJ databases">
        <authorList>
            <person name="Naeem Raeece"/>
        </authorList>
    </citation>
    <scope>NUCLEOTIDE SEQUENCE [LARGE SCALE GENOMIC DNA]</scope>
</reference>
<keyword evidence="5" id="KW-0653">Protein transport</keyword>
<dbReference type="InterPro" id="IPR017105">
    <property type="entry name" value="AP3_complex_dsu"/>
</dbReference>
<gene>
    <name evidence="8" type="ORF">POVCU1_066390</name>
</gene>
<keyword evidence="6" id="KW-0472">Membrane</keyword>
<dbReference type="SUPFAM" id="SSF48371">
    <property type="entry name" value="ARM repeat"/>
    <property type="match status" value="1"/>
</dbReference>
<dbReference type="InterPro" id="IPR016024">
    <property type="entry name" value="ARM-type_fold"/>
</dbReference>
<evidence type="ECO:0000256" key="2">
    <source>
        <dbReference type="ARBA" id="ARBA00006613"/>
    </source>
</evidence>
<dbReference type="PANTHER" id="PTHR22781">
    <property type="entry name" value="DELTA ADAPTIN-RELATED"/>
    <property type="match status" value="1"/>
</dbReference>
<evidence type="ECO:0000313" key="8">
    <source>
        <dbReference type="EMBL" id="SBT01365.1"/>
    </source>
</evidence>
<accession>A0A1A8XBX7</accession>
<keyword evidence="4" id="KW-0677">Repeat</keyword>
<sequence>MKSDTLQAVQRLQQLPVATLLGILGFLHLEEKERTWSDPGYYFFSLTKREGEKESKTEERGDTKMNGSFIELIKDIKRDDSTKNVERNYQLCINCLREVEKKKQNEKLFVMNSSGVKEKSFILLKLLYLQMFGKKIDKEHNFTVIEMLTCNKYALKRRGFFFLNSINDNDDVIFLLINLFKKELHKEHIANVIPSSKNNVLSSVSNVGAAIISSIGNIANIGSGGGISNTGDNQSGSCASGGQDAHGGSVTKDAKIFNTVLILNSVSNICTSIMSANLHSDIFLLLNSSYMYVRKKTIISFYKLVVCNFEILHTFFDFIKKHFILLYNNQCASYEKLPSDEVDYTFRNNTSLCCLIINILAEIFCTLEGNDLNSAAKSAAKELEGKERKSSREGNSCEWSVSAYLKKFMAFIPYIYNIMSERLSLIDNWKLIKIIKYVNKLTKYEIRIYRKFVPIIIHIFYTNKAKSVVYECFEFILFNYKKGCNNVVVPMHGYSQRGIAFSGIIGTVTKNERNKKLDEKMKEKADEKMKEKPEENNNLERRHCGGRTEERGSLNSVINSKSVNIYEGKDEGNNETGNFDTFLWHCLRQLLRNFLCDDKNIVYMTTKLYKCIFEIDDLYITCVKHNLLEDVSQTILKNYHEKDITIRKKLLQMLHYIINKDNFQTIVFTILIYLYNNDENDNSGEYINVILNCGEKHAKCLDNINMYIFILFYILCLKNHNKEASVLNQVLKISRQTESTQITTNFLSSIFVITYGVSLIKRTMDYDIYNEMQTTECVKQQEKGEIKTGETKTGEIKTGEIKTGEIKTGEIKTGEIKTGEIKTGETKTGEIKTGEIKTGEIKTGEIKTDEKNQNICTVMKKIPTKSKLYSKIIISKEINQFKEKYSYFDKMSKYNIFEYIIMVLKIDDKIAYYRED</sequence>
<dbReference type="GO" id="GO:0006623">
    <property type="term" value="P:protein targeting to vacuole"/>
    <property type="evidence" value="ECO:0007669"/>
    <property type="project" value="TreeGrafter"/>
</dbReference>
<dbReference type="GO" id="GO:0006896">
    <property type="term" value="P:Golgi to vacuole transport"/>
    <property type="evidence" value="ECO:0007669"/>
    <property type="project" value="TreeGrafter"/>
</dbReference>
<dbReference type="GO" id="GO:0030123">
    <property type="term" value="C:AP-3 adaptor complex"/>
    <property type="evidence" value="ECO:0007669"/>
    <property type="project" value="InterPro"/>
</dbReference>
<evidence type="ECO:0000256" key="3">
    <source>
        <dbReference type="ARBA" id="ARBA00022448"/>
    </source>
</evidence>
<keyword evidence="3" id="KW-0813">Transport</keyword>
<feature type="region of interest" description="Disordered" evidence="7">
    <location>
        <begin position="516"/>
        <end position="545"/>
    </location>
</feature>
<dbReference type="PANTHER" id="PTHR22781:SF12">
    <property type="entry name" value="AP-3 COMPLEX SUBUNIT DELTA-1"/>
    <property type="match status" value="1"/>
</dbReference>
<dbReference type="Gene3D" id="1.25.10.10">
    <property type="entry name" value="Leucine-rich Repeat Variant"/>
    <property type="match status" value="1"/>
</dbReference>
<evidence type="ECO:0000256" key="5">
    <source>
        <dbReference type="ARBA" id="ARBA00022927"/>
    </source>
</evidence>
<dbReference type="InterPro" id="IPR011989">
    <property type="entry name" value="ARM-like"/>
</dbReference>
<comment type="similarity">
    <text evidence="2">Belongs to the adaptor complexes large subunit family.</text>
</comment>
<comment type="subcellular location">
    <subcellularLocation>
        <location evidence="1">Endomembrane system</location>
    </subcellularLocation>
</comment>
<dbReference type="GO" id="GO:0010008">
    <property type="term" value="C:endosome membrane"/>
    <property type="evidence" value="ECO:0007669"/>
    <property type="project" value="TreeGrafter"/>
</dbReference>
<name>A0A1A8XBX7_PLAOA</name>
<organism evidence="8 9">
    <name type="scientific">Plasmodium ovale curtisi</name>
    <dbReference type="NCBI Taxonomy" id="864141"/>
    <lineage>
        <taxon>Eukaryota</taxon>
        <taxon>Sar</taxon>
        <taxon>Alveolata</taxon>
        <taxon>Apicomplexa</taxon>
        <taxon>Aconoidasida</taxon>
        <taxon>Haemosporida</taxon>
        <taxon>Plasmodiidae</taxon>
        <taxon>Plasmodium</taxon>
        <taxon>Plasmodium (Plasmodium)</taxon>
    </lineage>
</organism>
<proteinExistence type="inferred from homology"/>
<evidence type="ECO:0000256" key="1">
    <source>
        <dbReference type="ARBA" id="ARBA00004308"/>
    </source>
</evidence>